<evidence type="ECO:0000256" key="10">
    <source>
        <dbReference type="SAM" id="MobiDB-lite"/>
    </source>
</evidence>
<protein>
    <recommendedName>
        <fullName evidence="9">Protein translocase subunit SecE</fullName>
    </recommendedName>
</protein>
<reference evidence="11" key="1">
    <citation type="journal article" date="2021" name="PeerJ">
        <title>Extensive microbial diversity within the chicken gut microbiome revealed by metagenomics and culture.</title>
        <authorList>
            <person name="Gilroy R."/>
            <person name="Ravi A."/>
            <person name="Getino M."/>
            <person name="Pursley I."/>
            <person name="Horton D.L."/>
            <person name="Alikhan N.F."/>
            <person name="Baker D."/>
            <person name="Gharbi K."/>
            <person name="Hall N."/>
            <person name="Watson M."/>
            <person name="Adriaenssens E.M."/>
            <person name="Foster-Nyarko E."/>
            <person name="Jarju S."/>
            <person name="Secka A."/>
            <person name="Antonio M."/>
            <person name="Oren A."/>
            <person name="Chaudhuri R.R."/>
            <person name="La Ragione R."/>
            <person name="Hildebrand F."/>
            <person name="Pallen M.J."/>
        </authorList>
    </citation>
    <scope>NUCLEOTIDE SEQUENCE</scope>
    <source>
        <strain evidence="11">ChiHjej13B12-4958</strain>
    </source>
</reference>
<dbReference type="GO" id="GO:0008320">
    <property type="term" value="F:protein transmembrane transporter activity"/>
    <property type="evidence" value="ECO:0007669"/>
    <property type="project" value="UniProtKB-UniRule"/>
</dbReference>
<dbReference type="AlphaFoldDB" id="A0A9D2QAW7"/>
<dbReference type="NCBIfam" id="TIGR00964">
    <property type="entry name" value="secE_bact"/>
    <property type="match status" value="1"/>
</dbReference>
<dbReference type="GO" id="GO:0065002">
    <property type="term" value="P:intracellular protein transmembrane transport"/>
    <property type="evidence" value="ECO:0007669"/>
    <property type="project" value="UniProtKB-UniRule"/>
</dbReference>
<evidence type="ECO:0000256" key="4">
    <source>
        <dbReference type="ARBA" id="ARBA00022692"/>
    </source>
</evidence>
<dbReference type="GO" id="GO:0005886">
    <property type="term" value="C:plasma membrane"/>
    <property type="evidence" value="ECO:0007669"/>
    <property type="project" value="UniProtKB-SubCell"/>
</dbReference>
<comment type="caution">
    <text evidence="11">The sequence shown here is derived from an EMBL/GenBank/DDBJ whole genome shotgun (WGS) entry which is preliminary data.</text>
</comment>
<evidence type="ECO:0000256" key="7">
    <source>
        <dbReference type="ARBA" id="ARBA00023010"/>
    </source>
</evidence>
<dbReference type="Gene3D" id="1.20.5.1030">
    <property type="entry name" value="Preprotein translocase secy subunit"/>
    <property type="match status" value="1"/>
</dbReference>
<evidence type="ECO:0000313" key="11">
    <source>
        <dbReference type="EMBL" id="HJC84200.1"/>
    </source>
</evidence>
<dbReference type="Proteomes" id="UP000823858">
    <property type="component" value="Unassembled WGS sequence"/>
</dbReference>
<dbReference type="Pfam" id="PF00584">
    <property type="entry name" value="SecE"/>
    <property type="match status" value="1"/>
</dbReference>
<evidence type="ECO:0000256" key="5">
    <source>
        <dbReference type="ARBA" id="ARBA00022927"/>
    </source>
</evidence>
<evidence type="ECO:0000256" key="2">
    <source>
        <dbReference type="ARBA" id="ARBA00022448"/>
    </source>
</evidence>
<evidence type="ECO:0000313" key="12">
    <source>
        <dbReference type="Proteomes" id="UP000823858"/>
    </source>
</evidence>
<accession>A0A9D2QAW7</accession>
<keyword evidence="8 9" id="KW-0472">Membrane</keyword>
<keyword evidence="2 9" id="KW-0813">Transport</keyword>
<organism evidence="11 12">
    <name type="scientific">Candidatus Corynebacterium faecigallinarum</name>
    <dbReference type="NCBI Taxonomy" id="2838528"/>
    <lineage>
        <taxon>Bacteria</taxon>
        <taxon>Bacillati</taxon>
        <taxon>Actinomycetota</taxon>
        <taxon>Actinomycetes</taxon>
        <taxon>Mycobacteriales</taxon>
        <taxon>Corynebacteriaceae</taxon>
        <taxon>Corynebacterium</taxon>
    </lineage>
</organism>
<evidence type="ECO:0000256" key="8">
    <source>
        <dbReference type="ARBA" id="ARBA00023136"/>
    </source>
</evidence>
<comment type="function">
    <text evidence="9">Essential subunit of the Sec protein translocation channel SecYEG. Clamps together the 2 halves of SecY. May contact the channel plug during translocation.</text>
</comment>
<sequence>MRPSGKRQVSNSQGTPAGASSAGSDITVSREDATSGKGAGARVLAFPRSVGSEMKKVIWPTGREMVTYSIVTLVFLIFITALCTGVDLLAGEGIKFMFGL</sequence>
<evidence type="ECO:0000256" key="9">
    <source>
        <dbReference type="HAMAP-Rule" id="MF_00422"/>
    </source>
</evidence>
<dbReference type="GO" id="GO:0009306">
    <property type="term" value="P:protein secretion"/>
    <property type="evidence" value="ECO:0007669"/>
    <property type="project" value="UniProtKB-UniRule"/>
</dbReference>
<comment type="subcellular location">
    <subcellularLocation>
        <location evidence="9">Cell membrane</location>
        <topology evidence="9">Single-pass membrane protein</topology>
    </subcellularLocation>
    <subcellularLocation>
        <location evidence="1">Membrane</location>
    </subcellularLocation>
</comment>
<name>A0A9D2QAW7_9CORY</name>
<dbReference type="GO" id="GO:0006605">
    <property type="term" value="P:protein targeting"/>
    <property type="evidence" value="ECO:0007669"/>
    <property type="project" value="UniProtKB-UniRule"/>
</dbReference>
<evidence type="ECO:0000256" key="1">
    <source>
        <dbReference type="ARBA" id="ARBA00004370"/>
    </source>
</evidence>
<keyword evidence="5 9" id="KW-0653">Protein transport</keyword>
<dbReference type="InterPro" id="IPR001901">
    <property type="entry name" value="Translocase_SecE/Sec61-g"/>
</dbReference>
<dbReference type="InterPro" id="IPR038379">
    <property type="entry name" value="SecE_sf"/>
</dbReference>
<gene>
    <name evidence="9 11" type="primary">secE</name>
    <name evidence="11" type="ORF">H9751_01360</name>
</gene>
<comment type="subunit">
    <text evidence="9">Component of the Sec protein translocase complex. Heterotrimer consisting of SecY, SecE and SecG subunits. The heterotrimers can form oligomers, although 1 heterotrimer is thought to be able to translocate proteins. Interacts with the ribosome. Interacts with SecDF, and other proteins may be involved. Interacts with SecA.</text>
</comment>
<comment type="similarity">
    <text evidence="9">Belongs to the SecE/SEC61-gamma family.</text>
</comment>
<dbReference type="GO" id="GO:0043952">
    <property type="term" value="P:protein transport by the Sec complex"/>
    <property type="evidence" value="ECO:0007669"/>
    <property type="project" value="UniProtKB-UniRule"/>
</dbReference>
<dbReference type="EMBL" id="DWVP01000001">
    <property type="protein sequence ID" value="HJC84200.1"/>
    <property type="molecule type" value="Genomic_DNA"/>
</dbReference>
<keyword evidence="4 9" id="KW-0812">Transmembrane</keyword>
<proteinExistence type="inferred from homology"/>
<dbReference type="InterPro" id="IPR005807">
    <property type="entry name" value="SecE_bac"/>
</dbReference>
<evidence type="ECO:0000256" key="6">
    <source>
        <dbReference type="ARBA" id="ARBA00022989"/>
    </source>
</evidence>
<dbReference type="PANTHER" id="PTHR33910">
    <property type="entry name" value="PROTEIN TRANSLOCASE SUBUNIT SECE"/>
    <property type="match status" value="1"/>
</dbReference>
<keyword evidence="7 9" id="KW-0811">Translocation</keyword>
<keyword evidence="6 9" id="KW-1133">Transmembrane helix</keyword>
<dbReference type="PANTHER" id="PTHR33910:SF1">
    <property type="entry name" value="PROTEIN TRANSLOCASE SUBUNIT SECE"/>
    <property type="match status" value="1"/>
</dbReference>
<keyword evidence="3 9" id="KW-1003">Cell membrane</keyword>
<evidence type="ECO:0000256" key="3">
    <source>
        <dbReference type="ARBA" id="ARBA00022475"/>
    </source>
</evidence>
<feature type="transmembrane region" description="Helical" evidence="9">
    <location>
        <begin position="65"/>
        <end position="90"/>
    </location>
</feature>
<dbReference type="HAMAP" id="MF_00422">
    <property type="entry name" value="SecE"/>
    <property type="match status" value="1"/>
</dbReference>
<reference evidence="11" key="2">
    <citation type="submission" date="2021-04" db="EMBL/GenBank/DDBJ databases">
        <authorList>
            <person name="Gilroy R."/>
        </authorList>
    </citation>
    <scope>NUCLEOTIDE SEQUENCE</scope>
    <source>
        <strain evidence="11">ChiHjej13B12-4958</strain>
    </source>
</reference>
<feature type="region of interest" description="Disordered" evidence="10">
    <location>
        <begin position="1"/>
        <end position="38"/>
    </location>
</feature>